<comment type="similarity">
    <text evidence="1 10">Belongs to the nuclear hormone receptor family.</text>
</comment>
<dbReference type="GO" id="GO:0005634">
    <property type="term" value="C:nucleus"/>
    <property type="evidence" value="ECO:0007669"/>
    <property type="project" value="UniProtKB-SubCell"/>
</dbReference>
<keyword evidence="7 10" id="KW-0804">Transcription</keyword>
<dbReference type="Pfam" id="PF00105">
    <property type="entry name" value="zf-C4"/>
    <property type="match status" value="1"/>
</dbReference>
<feature type="compositionally biased region" description="Polar residues" evidence="11">
    <location>
        <begin position="100"/>
        <end position="111"/>
    </location>
</feature>
<dbReference type="InterPro" id="IPR001628">
    <property type="entry name" value="Znf_hrmn_rcpt"/>
</dbReference>
<evidence type="ECO:0000256" key="11">
    <source>
        <dbReference type="SAM" id="MobiDB-lite"/>
    </source>
</evidence>
<evidence type="ECO:0000313" key="14">
    <source>
        <dbReference type="Proteomes" id="UP000025227"/>
    </source>
</evidence>
<dbReference type="AlphaFoldDB" id="A0A7I4YLU6"/>
<sequence>MKSRKQCVICESPTARSVHFGARSCKACAAFFRRTIALGVTFECKEPVPCTIHYERRMSCKKCRFDKCIASHMKPELVRSTRGAKTASVTSNDDSIVVENQSINPQRSVGDSRSVESNGFSSSSELLRIPTVIDLMRDERRRVIEHYQLIEAMLNNRRKIMYTDAKMMDVFATLCKCPFEKHHLKPLNYKEYVGLNKADFIMLYDYANSFMDFNELEASQKNVLYRYVCGVDSLMNTAYFTTRLGFEDKWVVLNTCEYICIDPMPMTGDEPWAQHLFSSKEDRIKYKSIVPWKAALWSTLVIPFHELDIKFEEFCILKALTCWHISHYKFDEGGRRICDRQRNLLIECLFDICQKRGDDPSERVGNLILFISCVFHQMLELVNSMLMLTIFDIVECDAKLKEFFKYDTI</sequence>
<evidence type="ECO:0000259" key="13">
    <source>
        <dbReference type="PROSITE" id="PS51843"/>
    </source>
</evidence>
<dbReference type="GO" id="GO:0003700">
    <property type="term" value="F:DNA-binding transcription factor activity"/>
    <property type="evidence" value="ECO:0007669"/>
    <property type="project" value="InterPro"/>
</dbReference>
<dbReference type="SMART" id="SM00399">
    <property type="entry name" value="ZnF_C4"/>
    <property type="match status" value="1"/>
</dbReference>
<dbReference type="SUPFAM" id="SSF48508">
    <property type="entry name" value="Nuclear receptor ligand-binding domain"/>
    <property type="match status" value="1"/>
</dbReference>
<evidence type="ECO:0000256" key="6">
    <source>
        <dbReference type="ARBA" id="ARBA00023125"/>
    </source>
</evidence>
<dbReference type="PROSITE" id="PS00031">
    <property type="entry name" value="NUCLEAR_REC_DBD_1"/>
    <property type="match status" value="1"/>
</dbReference>
<dbReference type="PROSITE" id="PS51843">
    <property type="entry name" value="NR_LBD"/>
    <property type="match status" value="1"/>
</dbReference>
<keyword evidence="3 10" id="KW-0863">Zinc-finger</keyword>
<organism evidence="14 15">
    <name type="scientific">Haemonchus contortus</name>
    <name type="common">Barber pole worm</name>
    <dbReference type="NCBI Taxonomy" id="6289"/>
    <lineage>
        <taxon>Eukaryota</taxon>
        <taxon>Metazoa</taxon>
        <taxon>Ecdysozoa</taxon>
        <taxon>Nematoda</taxon>
        <taxon>Chromadorea</taxon>
        <taxon>Rhabditida</taxon>
        <taxon>Rhabditina</taxon>
        <taxon>Rhabditomorpha</taxon>
        <taxon>Strongyloidea</taxon>
        <taxon>Trichostrongylidae</taxon>
        <taxon>Haemonchus</taxon>
    </lineage>
</organism>
<dbReference type="SMART" id="SM00430">
    <property type="entry name" value="HOLI"/>
    <property type="match status" value="1"/>
</dbReference>
<dbReference type="Proteomes" id="UP000025227">
    <property type="component" value="Unplaced"/>
</dbReference>
<evidence type="ECO:0000256" key="3">
    <source>
        <dbReference type="ARBA" id="ARBA00022771"/>
    </source>
</evidence>
<dbReference type="OMA" id="GQAHRQM"/>
<dbReference type="PROSITE" id="PS51030">
    <property type="entry name" value="NUCLEAR_REC_DBD_2"/>
    <property type="match status" value="1"/>
</dbReference>
<evidence type="ECO:0000313" key="15">
    <source>
        <dbReference type="WBParaSite" id="HCON_00117860-00001"/>
    </source>
</evidence>
<evidence type="ECO:0000256" key="8">
    <source>
        <dbReference type="ARBA" id="ARBA00023170"/>
    </source>
</evidence>
<feature type="region of interest" description="Disordered" evidence="11">
    <location>
        <begin position="100"/>
        <end position="119"/>
    </location>
</feature>
<dbReference type="OrthoDB" id="5793246at2759"/>
<evidence type="ECO:0000256" key="10">
    <source>
        <dbReference type="RuleBase" id="RU004334"/>
    </source>
</evidence>
<dbReference type="Gene3D" id="1.10.565.10">
    <property type="entry name" value="Retinoid X Receptor"/>
    <property type="match status" value="1"/>
</dbReference>
<dbReference type="SUPFAM" id="SSF57716">
    <property type="entry name" value="Glucocorticoid receptor-like (DNA-binding domain)"/>
    <property type="match status" value="1"/>
</dbReference>
<evidence type="ECO:0000256" key="2">
    <source>
        <dbReference type="ARBA" id="ARBA00022723"/>
    </source>
</evidence>
<evidence type="ECO:0000259" key="12">
    <source>
        <dbReference type="PROSITE" id="PS51030"/>
    </source>
</evidence>
<evidence type="ECO:0000256" key="5">
    <source>
        <dbReference type="ARBA" id="ARBA00023015"/>
    </source>
</evidence>
<dbReference type="Gene3D" id="3.30.50.10">
    <property type="entry name" value="Erythroid Transcription Factor GATA-1, subunit A"/>
    <property type="match status" value="1"/>
</dbReference>
<dbReference type="InterPro" id="IPR035500">
    <property type="entry name" value="NHR-like_dom_sf"/>
</dbReference>
<evidence type="ECO:0000256" key="1">
    <source>
        <dbReference type="ARBA" id="ARBA00005993"/>
    </source>
</evidence>
<keyword evidence="4 10" id="KW-0862">Zinc</keyword>
<protein>
    <submittedName>
        <fullName evidence="15">Zinc finger and Nuclear hormone receptor domain containing protein</fullName>
    </submittedName>
</protein>
<keyword evidence="5 10" id="KW-0805">Transcription regulation</keyword>
<dbReference type="PANTHER" id="PTHR46397">
    <property type="entry name" value="NUCLEAR HORMONE RECEPTOR FAMILY-RELATED"/>
    <property type="match status" value="1"/>
</dbReference>
<evidence type="ECO:0000256" key="9">
    <source>
        <dbReference type="ARBA" id="ARBA00023242"/>
    </source>
</evidence>
<comment type="subcellular location">
    <subcellularLocation>
        <location evidence="10">Nucleus</location>
    </subcellularLocation>
</comment>
<dbReference type="InterPro" id="IPR000536">
    <property type="entry name" value="Nucl_hrmn_rcpt_lig-bd"/>
</dbReference>
<evidence type="ECO:0000256" key="4">
    <source>
        <dbReference type="ARBA" id="ARBA00022833"/>
    </source>
</evidence>
<feature type="domain" description="Nuclear receptor" evidence="12">
    <location>
        <begin position="4"/>
        <end position="80"/>
    </location>
</feature>
<proteinExistence type="inferred from homology"/>
<keyword evidence="9 10" id="KW-0539">Nucleus</keyword>
<dbReference type="PANTHER" id="PTHR46397:SF3">
    <property type="entry name" value="NR LBD DOMAIN-CONTAINING PROTEIN-RELATED"/>
    <property type="match status" value="1"/>
</dbReference>
<dbReference type="InterPro" id="IPR013088">
    <property type="entry name" value="Znf_NHR/GATA"/>
</dbReference>
<keyword evidence="2 10" id="KW-0479">Metal-binding</keyword>
<dbReference type="Pfam" id="PF00104">
    <property type="entry name" value="Hormone_recep"/>
    <property type="match status" value="1"/>
</dbReference>
<evidence type="ECO:0000256" key="7">
    <source>
        <dbReference type="ARBA" id="ARBA00023163"/>
    </source>
</evidence>
<reference evidence="15" key="1">
    <citation type="submission" date="2020-12" db="UniProtKB">
        <authorList>
            <consortium name="WormBaseParasite"/>
        </authorList>
    </citation>
    <scope>IDENTIFICATION</scope>
    <source>
        <strain evidence="15">MHco3</strain>
    </source>
</reference>
<dbReference type="WBParaSite" id="HCON_00117860-00001">
    <property type="protein sequence ID" value="HCON_00117860-00001"/>
    <property type="gene ID" value="HCON_00117860"/>
</dbReference>
<dbReference type="GO" id="GO:0043565">
    <property type="term" value="F:sequence-specific DNA binding"/>
    <property type="evidence" value="ECO:0007669"/>
    <property type="project" value="InterPro"/>
</dbReference>
<keyword evidence="8 10" id="KW-0675">Receptor</keyword>
<feature type="domain" description="NR LBD" evidence="13">
    <location>
        <begin position="145"/>
        <end position="407"/>
    </location>
</feature>
<keyword evidence="14" id="KW-1185">Reference proteome</keyword>
<name>A0A7I4YLU6_HAECO</name>
<accession>A0A7I4YLU6</accession>
<keyword evidence="6 10" id="KW-0238">DNA-binding</keyword>
<dbReference type="GO" id="GO:0008270">
    <property type="term" value="F:zinc ion binding"/>
    <property type="evidence" value="ECO:0007669"/>
    <property type="project" value="UniProtKB-KW"/>
</dbReference>